<keyword evidence="5" id="KW-1185">Reference proteome</keyword>
<comment type="similarity">
    <text evidence="1">Belongs to the PrpD family.</text>
</comment>
<feature type="domain" description="MmgE/PrpD N-terminal" evidence="2">
    <location>
        <begin position="10"/>
        <end position="248"/>
    </location>
</feature>
<dbReference type="STRING" id="335543.Sfum_0172"/>
<dbReference type="InterPro" id="IPR045337">
    <property type="entry name" value="MmgE_PrpD_C"/>
</dbReference>
<evidence type="ECO:0000259" key="2">
    <source>
        <dbReference type="Pfam" id="PF03972"/>
    </source>
</evidence>
<dbReference type="Gene3D" id="3.30.1330.120">
    <property type="entry name" value="2-methylcitrate dehydratase PrpD"/>
    <property type="match status" value="1"/>
</dbReference>
<dbReference type="eggNOG" id="COG2079">
    <property type="taxonomic scope" value="Bacteria"/>
</dbReference>
<dbReference type="InParanoid" id="A0LEM2"/>
<dbReference type="InterPro" id="IPR042183">
    <property type="entry name" value="MmgE/PrpD_sf_1"/>
</dbReference>
<dbReference type="AlphaFoldDB" id="A0LEM2"/>
<dbReference type="EMBL" id="CP000478">
    <property type="protein sequence ID" value="ABK15874.1"/>
    <property type="molecule type" value="Genomic_DNA"/>
</dbReference>
<dbReference type="KEGG" id="sfu:Sfum_0172"/>
<dbReference type="RefSeq" id="WP_011697047.1">
    <property type="nucleotide sequence ID" value="NC_008554.1"/>
</dbReference>
<dbReference type="InterPro" id="IPR045336">
    <property type="entry name" value="MmgE_PrpD_N"/>
</dbReference>
<evidence type="ECO:0000256" key="1">
    <source>
        <dbReference type="ARBA" id="ARBA00006174"/>
    </source>
</evidence>
<dbReference type="InterPro" id="IPR042188">
    <property type="entry name" value="MmgE/PrpD_sf_2"/>
</dbReference>
<protein>
    <submittedName>
        <fullName evidence="4">MmgE/PrpD family protein</fullName>
    </submittedName>
</protein>
<dbReference type="PANTHER" id="PTHR16943">
    <property type="entry name" value="2-METHYLCITRATE DEHYDRATASE-RELATED"/>
    <property type="match status" value="1"/>
</dbReference>
<proteinExistence type="inferred from homology"/>
<dbReference type="Proteomes" id="UP000001784">
    <property type="component" value="Chromosome"/>
</dbReference>
<dbReference type="InterPro" id="IPR005656">
    <property type="entry name" value="MmgE_PrpD"/>
</dbReference>
<name>A0LEM2_SYNFM</name>
<organism evidence="4 5">
    <name type="scientific">Syntrophobacter fumaroxidans (strain DSM 10017 / MPOB)</name>
    <dbReference type="NCBI Taxonomy" id="335543"/>
    <lineage>
        <taxon>Bacteria</taxon>
        <taxon>Pseudomonadati</taxon>
        <taxon>Thermodesulfobacteriota</taxon>
        <taxon>Syntrophobacteria</taxon>
        <taxon>Syntrophobacterales</taxon>
        <taxon>Syntrophobacteraceae</taxon>
        <taxon>Syntrophobacter</taxon>
    </lineage>
</organism>
<reference evidence="4 5" key="1">
    <citation type="submission" date="2006-10" db="EMBL/GenBank/DDBJ databases">
        <title>Complete sequence of Syntrophobacter fumaroxidans MPOB.</title>
        <authorList>
            <consortium name="US DOE Joint Genome Institute"/>
            <person name="Copeland A."/>
            <person name="Lucas S."/>
            <person name="Lapidus A."/>
            <person name="Barry K."/>
            <person name="Detter J.C."/>
            <person name="Glavina del Rio T."/>
            <person name="Hammon N."/>
            <person name="Israni S."/>
            <person name="Pitluck S."/>
            <person name="Goltsman E.G."/>
            <person name="Martinez M."/>
            <person name="Schmutz J."/>
            <person name="Larimer F."/>
            <person name="Land M."/>
            <person name="Hauser L."/>
            <person name="Kyrpides N."/>
            <person name="Kim E."/>
            <person name="Boone D.R."/>
            <person name="Brockman F."/>
            <person name="Culley D."/>
            <person name="Ferry J."/>
            <person name="Gunsalus R."/>
            <person name="McInerney M.J."/>
            <person name="Morrison M."/>
            <person name="Plugge C."/>
            <person name="Rohlin L."/>
            <person name="Scholten J."/>
            <person name="Sieber J."/>
            <person name="Stams A.J.M."/>
            <person name="Worm P."/>
            <person name="Henstra A.M."/>
            <person name="Richardson P."/>
        </authorList>
    </citation>
    <scope>NUCLEOTIDE SEQUENCE [LARGE SCALE GENOMIC DNA]</scope>
    <source>
        <strain evidence="5">DSM 10017 / MPOB</strain>
    </source>
</reference>
<accession>A0LEM2</accession>
<evidence type="ECO:0000313" key="4">
    <source>
        <dbReference type="EMBL" id="ABK15874.1"/>
    </source>
</evidence>
<dbReference type="Gene3D" id="1.10.4100.10">
    <property type="entry name" value="2-methylcitrate dehydratase PrpD"/>
    <property type="match status" value="1"/>
</dbReference>
<dbReference type="GO" id="GO:0016829">
    <property type="term" value="F:lyase activity"/>
    <property type="evidence" value="ECO:0007669"/>
    <property type="project" value="InterPro"/>
</dbReference>
<dbReference type="InterPro" id="IPR036148">
    <property type="entry name" value="MmgE/PrpD_sf"/>
</dbReference>
<evidence type="ECO:0000313" key="5">
    <source>
        <dbReference type="Proteomes" id="UP000001784"/>
    </source>
</evidence>
<dbReference type="SUPFAM" id="SSF103378">
    <property type="entry name" value="2-methylcitrate dehydratase PrpD"/>
    <property type="match status" value="1"/>
</dbReference>
<dbReference type="Pfam" id="PF19305">
    <property type="entry name" value="MmgE_PrpD_C"/>
    <property type="match status" value="1"/>
</dbReference>
<evidence type="ECO:0000259" key="3">
    <source>
        <dbReference type="Pfam" id="PF19305"/>
    </source>
</evidence>
<gene>
    <name evidence="4" type="ordered locus">Sfum_0172</name>
</gene>
<dbReference type="HOGENOM" id="CLU_026574_3_1_7"/>
<dbReference type="PANTHER" id="PTHR16943:SF8">
    <property type="entry name" value="2-METHYLCITRATE DEHYDRATASE"/>
    <property type="match status" value="1"/>
</dbReference>
<dbReference type="Pfam" id="PF03972">
    <property type="entry name" value="MmgE_PrpD_N"/>
    <property type="match status" value="1"/>
</dbReference>
<dbReference type="OrthoDB" id="9791416at2"/>
<sequence>MGKSPLLSLKLAEFVEGLHYEDLPRETIRMARLAFLDWLGSALRGSREQPALMVLSVLSAQGGTPQATLLSSKERTSALSASLGNGVASHIMELDDVHRASIVHIGASVIPAALAAAEMLHADGRRLIEAIVTGYETAARVGEAVTPAHYYFFHNTGTCGTFGACAAAGKLLGLDRRQMVWALGNAGTQAAGLWEFLVDGAMSKHLHPGKAAQNGLLAALLAGEGFTGASAILEGDRGFCRAMASEFNLARITDGLGKPPYKVEENSFKIHSSCRHTHPAIDVTIDLAARHAIDPSLVSGIVVRTYRTAVQITDNPAPGTIYAAKFSLPFCVALALVRGSCGIEDFSEANLHDAQIRDLMGRVRLVVDDDLDAAHPAKWAVAVEITTRTRETYSGRTDFPRGDPENPADEAELIAKFRRMAISSRDGQTVDRLLESVMNLENVEDCARLPL</sequence>
<feature type="domain" description="MmgE/PrpD C-terminal" evidence="3">
    <location>
        <begin position="271"/>
        <end position="439"/>
    </location>
</feature>